<evidence type="ECO:0000256" key="3">
    <source>
        <dbReference type="ARBA" id="ARBA00022989"/>
    </source>
</evidence>
<reference evidence="6 7" key="1">
    <citation type="submission" date="2024-02" db="EMBL/GenBank/DDBJ databases">
        <authorList>
            <person name="Vignale AGUSTIN F."/>
            <person name="Sosa J E."/>
            <person name="Modenutti C."/>
        </authorList>
    </citation>
    <scope>NUCLEOTIDE SEQUENCE [LARGE SCALE GENOMIC DNA]</scope>
</reference>
<proteinExistence type="predicted"/>
<dbReference type="EMBL" id="CAUOFW020001709">
    <property type="protein sequence ID" value="CAK9147620.1"/>
    <property type="molecule type" value="Genomic_DNA"/>
</dbReference>
<keyword evidence="7" id="KW-1185">Reference proteome</keyword>
<accession>A0ABC8RRL2</accession>
<evidence type="ECO:0000313" key="7">
    <source>
        <dbReference type="Proteomes" id="UP001642360"/>
    </source>
</evidence>
<evidence type="ECO:0000313" key="6">
    <source>
        <dbReference type="EMBL" id="CAK9147620.1"/>
    </source>
</evidence>
<evidence type="ECO:0000256" key="2">
    <source>
        <dbReference type="ARBA" id="ARBA00022692"/>
    </source>
</evidence>
<feature type="transmembrane region" description="Helical" evidence="5">
    <location>
        <begin position="12"/>
        <end position="33"/>
    </location>
</feature>
<keyword evidence="3 5" id="KW-1133">Transmembrane helix</keyword>
<evidence type="ECO:0000256" key="4">
    <source>
        <dbReference type="ARBA" id="ARBA00023136"/>
    </source>
</evidence>
<feature type="transmembrane region" description="Helical" evidence="5">
    <location>
        <begin position="83"/>
        <end position="101"/>
    </location>
</feature>
<organism evidence="6 7">
    <name type="scientific">Ilex paraguariensis</name>
    <name type="common">yerba mate</name>
    <dbReference type="NCBI Taxonomy" id="185542"/>
    <lineage>
        <taxon>Eukaryota</taxon>
        <taxon>Viridiplantae</taxon>
        <taxon>Streptophyta</taxon>
        <taxon>Embryophyta</taxon>
        <taxon>Tracheophyta</taxon>
        <taxon>Spermatophyta</taxon>
        <taxon>Magnoliopsida</taxon>
        <taxon>eudicotyledons</taxon>
        <taxon>Gunneridae</taxon>
        <taxon>Pentapetalae</taxon>
        <taxon>asterids</taxon>
        <taxon>campanulids</taxon>
        <taxon>Aquifoliales</taxon>
        <taxon>Aquifoliaceae</taxon>
        <taxon>Ilex</taxon>
    </lineage>
</organism>
<name>A0ABC8RRL2_9AQUA</name>
<dbReference type="Proteomes" id="UP001642360">
    <property type="component" value="Unassembled WGS sequence"/>
</dbReference>
<feature type="transmembrane region" description="Helical" evidence="5">
    <location>
        <begin position="45"/>
        <end position="63"/>
    </location>
</feature>
<sequence>MGMDLNPVFVSSLSTTSVGDTILLILALCFHSVFEGIAVGVADQFASYLVLTVFHVHSAVGVAGECMEKPVDNQYPCNSTASYSFAFAISSPVGVGIGIAIDPTIQGRTADWINAISMGHACGVFRLCCR</sequence>
<keyword evidence="2 5" id="KW-0812">Transmembrane</keyword>
<comment type="caution">
    <text evidence="6">The sequence shown here is derived from an EMBL/GenBank/DDBJ whole genome shotgun (WGS) entry which is preliminary data.</text>
</comment>
<evidence type="ECO:0008006" key="8">
    <source>
        <dbReference type="Google" id="ProtNLM"/>
    </source>
</evidence>
<dbReference type="Pfam" id="PF02535">
    <property type="entry name" value="Zip"/>
    <property type="match status" value="1"/>
</dbReference>
<dbReference type="PANTHER" id="PTHR11040">
    <property type="entry name" value="ZINC/IRON TRANSPORTER"/>
    <property type="match status" value="1"/>
</dbReference>
<dbReference type="AlphaFoldDB" id="A0ABC8RRL2"/>
<protein>
    <recommendedName>
        <fullName evidence="8">Zinc transporter 11</fullName>
    </recommendedName>
</protein>
<dbReference type="GO" id="GO:0016020">
    <property type="term" value="C:membrane"/>
    <property type="evidence" value="ECO:0007669"/>
    <property type="project" value="UniProtKB-SubCell"/>
</dbReference>
<gene>
    <name evidence="6" type="ORF">ILEXP_LOCUS15531</name>
</gene>
<evidence type="ECO:0000256" key="1">
    <source>
        <dbReference type="ARBA" id="ARBA00004141"/>
    </source>
</evidence>
<dbReference type="InterPro" id="IPR003689">
    <property type="entry name" value="ZIP"/>
</dbReference>
<dbReference type="PANTHER" id="PTHR11040:SF140">
    <property type="entry name" value="ZRT (ZRT), IRT- (IRT-) LIKE PROTEIN TRANSPORTER"/>
    <property type="match status" value="1"/>
</dbReference>
<comment type="subcellular location">
    <subcellularLocation>
        <location evidence="1">Membrane</location>
        <topology evidence="1">Multi-pass membrane protein</topology>
    </subcellularLocation>
</comment>
<keyword evidence="4 5" id="KW-0472">Membrane</keyword>
<evidence type="ECO:0000256" key="5">
    <source>
        <dbReference type="SAM" id="Phobius"/>
    </source>
</evidence>